<comment type="similarity">
    <text evidence="1">Belongs to the outer membrane porin (Opr) (TC 1.B.25) family.</text>
</comment>
<evidence type="ECO:0000256" key="3">
    <source>
        <dbReference type="ARBA" id="ARBA00022729"/>
    </source>
</evidence>
<feature type="signal peptide" evidence="4">
    <location>
        <begin position="1"/>
        <end position="18"/>
    </location>
</feature>
<dbReference type="Gene3D" id="2.40.160.10">
    <property type="entry name" value="Porin"/>
    <property type="match status" value="1"/>
</dbReference>
<evidence type="ECO:0000256" key="4">
    <source>
        <dbReference type="SAM" id="SignalP"/>
    </source>
</evidence>
<dbReference type="InterPro" id="IPR005318">
    <property type="entry name" value="OM_porin_bac"/>
</dbReference>
<dbReference type="Pfam" id="PF03573">
    <property type="entry name" value="OprD"/>
    <property type="match status" value="1"/>
</dbReference>
<dbReference type="EMBL" id="CACVAP010000011">
    <property type="protein sequence ID" value="CAA6798708.1"/>
    <property type="molecule type" value="Genomic_DNA"/>
</dbReference>
<sequence>MKKTITILALLSTLTLQADVNGYLRGTYHVHDIENDKKYQDDAIGGKLHYETPSYKGLKLGSSLYFTTKVFNDDNSDLIPLRGEYDKSYAIIGELYIQGEFGNSLVKIGRQELNTPFADIDDIGMVPNTFGGISLVNNDLKDTEVFLGQINKMAGVGAEVVDKFSKINGSDNMQIIGVDYSGFENIKLSAWYNRLKNAEIDGIGYLESTYENDFKNYTYALGLQYANQSYSIGEDAKVFGAKVDFGVNNLGLLFSGAYNEIKDNVASSGFGGGPFFSGAEFLVVDNAGKNAKTTSFGLEYDASTLGLKNLTLGLGKMYIETESKEKSSELDVLAAYQINEKLVVDMVYTHLKAEAVGVDNAKHLHAYVNYSF</sequence>
<name>A0A6S6RUK6_9BACT</name>
<evidence type="ECO:0008006" key="6">
    <source>
        <dbReference type="Google" id="ProtNLM"/>
    </source>
</evidence>
<dbReference type="AlphaFoldDB" id="A0A6S6RUK6"/>
<organism evidence="5">
    <name type="scientific">uncultured Sulfurovum sp</name>
    <dbReference type="NCBI Taxonomy" id="269237"/>
    <lineage>
        <taxon>Bacteria</taxon>
        <taxon>Pseudomonadati</taxon>
        <taxon>Campylobacterota</taxon>
        <taxon>Epsilonproteobacteria</taxon>
        <taxon>Campylobacterales</taxon>
        <taxon>Sulfurovaceae</taxon>
        <taxon>Sulfurovum</taxon>
        <taxon>environmental samples</taxon>
    </lineage>
</organism>
<keyword evidence="3 4" id="KW-0732">Signal</keyword>
<accession>A0A6S6RUK6</accession>
<dbReference type="PANTHER" id="PTHR34596">
    <property type="entry name" value="CHITOPORIN"/>
    <property type="match status" value="1"/>
</dbReference>
<feature type="chain" id="PRO_5027655700" description="Outer membrane porin, OprD family" evidence="4">
    <location>
        <begin position="19"/>
        <end position="372"/>
    </location>
</feature>
<evidence type="ECO:0000256" key="2">
    <source>
        <dbReference type="ARBA" id="ARBA00022448"/>
    </source>
</evidence>
<gene>
    <name evidence="5" type="ORF">HELGO_WM2240</name>
</gene>
<dbReference type="InterPro" id="IPR023614">
    <property type="entry name" value="Porin_dom_sf"/>
</dbReference>
<keyword evidence="2" id="KW-0813">Transport</keyword>
<proteinExistence type="inferred from homology"/>
<evidence type="ECO:0000313" key="5">
    <source>
        <dbReference type="EMBL" id="CAA6798708.1"/>
    </source>
</evidence>
<dbReference type="GO" id="GO:0015288">
    <property type="term" value="F:porin activity"/>
    <property type="evidence" value="ECO:0007669"/>
    <property type="project" value="TreeGrafter"/>
</dbReference>
<dbReference type="GO" id="GO:0016020">
    <property type="term" value="C:membrane"/>
    <property type="evidence" value="ECO:0007669"/>
    <property type="project" value="InterPro"/>
</dbReference>
<reference evidence="5" key="1">
    <citation type="submission" date="2020-01" db="EMBL/GenBank/DDBJ databases">
        <authorList>
            <person name="Meier V. D."/>
            <person name="Meier V D."/>
        </authorList>
    </citation>
    <scope>NUCLEOTIDE SEQUENCE</scope>
    <source>
        <strain evidence="5">HLG_WM_MAG_06</strain>
    </source>
</reference>
<dbReference type="SUPFAM" id="SSF56935">
    <property type="entry name" value="Porins"/>
    <property type="match status" value="1"/>
</dbReference>
<evidence type="ECO:0000256" key="1">
    <source>
        <dbReference type="ARBA" id="ARBA00009075"/>
    </source>
</evidence>
<dbReference type="PANTHER" id="PTHR34596:SF2">
    <property type="entry name" value="CHITOPORIN"/>
    <property type="match status" value="1"/>
</dbReference>
<protein>
    <recommendedName>
        <fullName evidence="6">Outer membrane porin, OprD family</fullName>
    </recommendedName>
</protein>